<evidence type="ECO:0000313" key="1">
    <source>
        <dbReference type="EMBL" id="GHD68331.1"/>
    </source>
</evidence>
<dbReference type="Pfam" id="PF13177">
    <property type="entry name" value="DNA_pol3_delta2"/>
    <property type="match status" value="1"/>
</dbReference>
<dbReference type="PANTHER" id="PTHR11669:SF8">
    <property type="entry name" value="DNA POLYMERASE III SUBUNIT DELTA"/>
    <property type="match status" value="1"/>
</dbReference>
<evidence type="ECO:0000313" key="2">
    <source>
        <dbReference type="Proteomes" id="UP000604737"/>
    </source>
</evidence>
<dbReference type="SUPFAM" id="SSF52540">
    <property type="entry name" value="P-loop containing nucleoside triphosphate hydrolases"/>
    <property type="match status" value="1"/>
</dbReference>
<dbReference type="Gene3D" id="3.40.50.300">
    <property type="entry name" value="P-loop containing nucleotide triphosphate hydrolases"/>
    <property type="match status" value="1"/>
</dbReference>
<comment type="caution">
    <text evidence="1">The sequence shown here is derived from an EMBL/GenBank/DDBJ whole genome shotgun (WGS) entry which is preliminary data.</text>
</comment>
<reference evidence="2" key="1">
    <citation type="journal article" date="2019" name="Int. J. Syst. Evol. Microbiol.">
        <title>The Global Catalogue of Microorganisms (GCM) 10K type strain sequencing project: providing services to taxonomists for standard genome sequencing and annotation.</title>
        <authorList>
            <consortium name="The Broad Institute Genomics Platform"/>
            <consortium name="The Broad Institute Genome Sequencing Center for Infectious Disease"/>
            <person name="Wu L."/>
            <person name="Ma J."/>
        </authorList>
    </citation>
    <scope>NUCLEOTIDE SEQUENCE [LARGE SCALE GENOMIC DNA]</scope>
    <source>
        <strain evidence="2">KCTC 23701</strain>
    </source>
</reference>
<dbReference type="Proteomes" id="UP000604737">
    <property type="component" value="Unassembled WGS sequence"/>
</dbReference>
<dbReference type="EMBL" id="BMYO01000010">
    <property type="protein sequence ID" value="GHD68331.1"/>
    <property type="molecule type" value="Genomic_DNA"/>
</dbReference>
<keyword evidence="2" id="KW-1185">Reference proteome</keyword>
<dbReference type="InterPro" id="IPR004622">
    <property type="entry name" value="DNA_pol_HolB"/>
</dbReference>
<proteinExistence type="predicted"/>
<dbReference type="PANTHER" id="PTHR11669">
    <property type="entry name" value="REPLICATION FACTOR C / DNA POLYMERASE III GAMMA-TAU SUBUNIT"/>
    <property type="match status" value="1"/>
</dbReference>
<name>A0ABQ3H5B0_9NEIS</name>
<sequence length="343" mass="37642">MSDYSLYPWQSEPWRALTANLARLPHALLLTGAAGIGKRRFAERLAASLLCESADRSAAPCGVCDGCRWFAAGNHPDFRVLAPQDADDEPAEDAKPAKKKSALITVDDIRELGDFVNLTAHRGGSRITLVYPAEAMNTAAANAFLKTLEEPPAGARFILVSHQWRRLLPTIRSRCRIFPLPTPAPELAARWLGEQGVVNPQLHLAHSGGAPLAALDDASAEWLPWRTKLLDALANPGGLDVIGLAAEYDRAKVEMTLIVDWLQKWVHDLVAFSMAGKVRYYPDRSEALARLAPRAAQLPRYAERLIDARRLASHPLNARLNIEALLYDYLAALKGAALKGERQ</sequence>
<protein>
    <submittedName>
        <fullName evidence="1">DNA polymerase III subunit delta</fullName>
    </submittedName>
</protein>
<dbReference type="InterPro" id="IPR027417">
    <property type="entry name" value="P-loop_NTPase"/>
</dbReference>
<gene>
    <name evidence="1" type="primary">holB</name>
    <name evidence="1" type="ORF">GCM10007350_33330</name>
</gene>
<organism evidence="1 2">
    <name type="scientific">Jeongeupia chitinilytica</name>
    <dbReference type="NCBI Taxonomy" id="1041641"/>
    <lineage>
        <taxon>Bacteria</taxon>
        <taxon>Pseudomonadati</taxon>
        <taxon>Pseudomonadota</taxon>
        <taxon>Betaproteobacteria</taxon>
        <taxon>Neisseriales</taxon>
        <taxon>Chitinibacteraceae</taxon>
        <taxon>Jeongeupia</taxon>
    </lineage>
</organism>
<accession>A0ABQ3H5B0</accession>
<dbReference type="InterPro" id="IPR050238">
    <property type="entry name" value="DNA_Rep/Repair_Clamp_Loader"/>
</dbReference>
<dbReference type="NCBIfam" id="TIGR00678">
    <property type="entry name" value="holB"/>
    <property type="match status" value="1"/>
</dbReference>
<dbReference type="RefSeq" id="WP_189462056.1">
    <property type="nucleotide sequence ID" value="NZ_BMYO01000010.1"/>
</dbReference>